<organism evidence="1 2">
    <name type="scientific">Cucumis melo var. makuwa</name>
    <name type="common">Oriental melon</name>
    <dbReference type="NCBI Taxonomy" id="1194695"/>
    <lineage>
        <taxon>Eukaryota</taxon>
        <taxon>Viridiplantae</taxon>
        <taxon>Streptophyta</taxon>
        <taxon>Embryophyta</taxon>
        <taxon>Tracheophyta</taxon>
        <taxon>Spermatophyta</taxon>
        <taxon>Magnoliopsida</taxon>
        <taxon>eudicotyledons</taxon>
        <taxon>Gunneridae</taxon>
        <taxon>Pentapetalae</taxon>
        <taxon>rosids</taxon>
        <taxon>fabids</taxon>
        <taxon>Cucurbitales</taxon>
        <taxon>Cucurbitaceae</taxon>
        <taxon>Benincaseae</taxon>
        <taxon>Cucumis</taxon>
    </lineage>
</organism>
<sequence>MSDVLVKKHESLATAKEILDSLREMFGQPSWSLRHKAIKYIYTKKMKKETSVREHELYMMMHFNIAECLPSPPFPSSLHSTSQVVMFSLAAVLVSFSPCAASPLSSPSAQFCSRRDLAKLCLLCHTLPHGNVVFLAIEGTPSTCSHPPSFASSLFVLVLVGSKPEPSPTRSCVEPFPSLSRVH</sequence>
<name>A0A5A7SN12_CUCMM</name>
<dbReference type="EMBL" id="SSTE01023063">
    <property type="protein sequence ID" value="KAA0025845.1"/>
    <property type="molecule type" value="Genomic_DNA"/>
</dbReference>
<comment type="caution">
    <text evidence="1">The sequence shown here is derived from an EMBL/GenBank/DDBJ whole genome shotgun (WGS) entry which is preliminary data.</text>
</comment>
<evidence type="ECO:0000313" key="1">
    <source>
        <dbReference type="EMBL" id="KAA0025845.1"/>
    </source>
</evidence>
<evidence type="ECO:0000313" key="2">
    <source>
        <dbReference type="Proteomes" id="UP000321393"/>
    </source>
</evidence>
<protein>
    <submittedName>
        <fullName evidence="1">Gag/pol protein</fullName>
    </submittedName>
</protein>
<reference evidence="1 2" key="1">
    <citation type="submission" date="2019-08" db="EMBL/GenBank/DDBJ databases">
        <title>Draft genome sequences of two oriental melons (Cucumis melo L. var makuwa).</title>
        <authorList>
            <person name="Kwon S.-Y."/>
        </authorList>
    </citation>
    <scope>NUCLEOTIDE SEQUENCE [LARGE SCALE GENOMIC DNA]</scope>
    <source>
        <strain evidence="2">cv. SW 3</strain>
        <tissue evidence="1">Leaf</tissue>
    </source>
</reference>
<dbReference type="OrthoDB" id="904370at2759"/>
<proteinExistence type="predicted"/>
<accession>A0A5A7SN12</accession>
<dbReference type="Proteomes" id="UP000321393">
    <property type="component" value="Unassembled WGS sequence"/>
</dbReference>
<dbReference type="AlphaFoldDB" id="A0A5A7SN12"/>
<gene>
    <name evidence="1" type="ORF">E6C27_scaffold34G001180</name>
</gene>